<evidence type="ECO:0000256" key="1">
    <source>
        <dbReference type="SAM" id="MobiDB-lite"/>
    </source>
</evidence>
<accession>A0AAV1SD07</accession>
<gene>
    <name evidence="2" type="ORF">DCAF_LOCUS20407</name>
</gene>
<protein>
    <submittedName>
        <fullName evidence="2">Uncharacterized protein</fullName>
    </submittedName>
</protein>
<feature type="region of interest" description="Disordered" evidence="1">
    <location>
        <begin position="68"/>
        <end position="95"/>
    </location>
</feature>
<sequence length="114" mass="12934">MEPGKDREYPMIVGKVRVWLWRDKMTRTSLYRGPLGHTSHAIARELVTYVKRKKQSSLTLPLPRRVTRAHIGNGKPESHPSTVLKKAKGCDTSGSKNPTIFYPSFPILLSHNPE</sequence>
<dbReference type="EMBL" id="CAWUPB010001173">
    <property type="protein sequence ID" value="CAK7347719.1"/>
    <property type="molecule type" value="Genomic_DNA"/>
</dbReference>
<proteinExistence type="predicted"/>
<dbReference type="AlphaFoldDB" id="A0AAV1SD07"/>
<evidence type="ECO:0000313" key="2">
    <source>
        <dbReference type="EMBL" id="CAK7347719.1"/>
    </source>
</evidence>
<keyword evidence="3" id="KW-1185">Reference proteome</keyword>
<evidence type="ECO:0000313" key="3">
    <source>
        <dbReference type="Proteomes" id="UP001314170"/>
    </source>
</evidence>
<organism evidence="2 3">
    <name type="scientific">Dovyalis caffra</name>
    <dbReference type="NCBI Taxonomy" id="77055"/>
    <lineage>
        <taxon>Eukaryota</taxon>
        <taxon>Viridiplantae</taxon>
        <taxon>Streptophyta</taxon>
        <taxon>Embryophyta</taxon>
        <taxon>Tracheophyta</taxon>
        <taxon>Spermatophyta</taxon>
        <taxon>Magnoliopsida</taxon>
        <taxon>eudicotyledons</taxon>
        <taxon>Gunneridae</taxon>
        <taxon>Pentapetalae</taxon>
        <taxon>rosids</taxon>
        <taxon>fabids</taxon>
        <taxon>Malpighiales</taxon>
        <taxon>Salicaceae</taxon>
        <taxon>Flacourtieae</taxon>
        <taxon>Dovyalis</taxon>
    </lineage>
</organism>
<name>A0AAV1SD07_9ROSI</name>
<reference evidence="2 3" key="1">
    <citation type="submission" date="2024-01" db="EMBL/GenBank/DDBJ databases">
        <authorList>
            <person name="Waweru B."/>
        </authorList>
    </citation>
    <scope>NUCLEOTIDE SEQUENCE [LARGE SCALE GENOMIC DNA]</scope>
</reference>
<comment type="caution">
    <text evidence="2">The sequence shown here is derived from an EMBL/GenBank/DDBJ whole genome shotgun (WGS) entry which is preliminary data.</text>
</comment>
<dbReference type="Proteomes" id="UP001314170">
    <property type="component" value="Unassembled WGS sequence"/>
</dbReference>